<feature type="non-terminal residue" evidence="7">
    <location>
        <position position="918"/>
    </location>
</feature>
<feature type="compositionally biased region" description="Polar residues" evidence="5">
    <location>
        <begin position="717"/>
        <end position="728"/>
    </location>
</feature>
<dbReference type="SUPFAM" id="SSF52047">
    <property type="entry name" value="RNI-like"/>
    <property type="match status" value="1"/>
</dbReference>
<evidence type="ECO:0000256" key="3">
    <source>
        <dbReference type="ARBA" id="ARBA00022737"/>
    </source>
</evidence>
<feature type="transmembrane region" description="Helical" evidence="6">
    <location>
        <begin position="628"/>
        <end position="651"/>
    </location>
</feature>
<organism evidence="7 8">
    <name type="scientific">Streblomastix strix</name>
    <dbReference type="NCBI Taxonomy" id="222440"/>
    <lineage>
        <taxon>Eukaryota</taxon>
        <taxon>Metamonada</taxon>
        <taxon>Preaxostyla</taxon>
        <taxon>Oxymonadida</taxon>
        <taxon>Streblomastigidae</taxon>
        <taxon>Streblomastix</taxon>
    </lineage>
</organism>
<keyword evidence="2" id="KW-0433">Leucine-rich repeat</keyword>
<dbReference type="InterPro" id="IPR032675">
    <property type="entry name" value="LRR_dom_sf"/>
</dbReference>
<feature type="compositionally biased region" description="Polar residues" evidence="5">
    <location>
        <begin position="767"/>
        <end position="795"/>
    </location>
</feature>
<evidence type="ECO:0000256" key="4">
    <source>
        <dbReference type="SAM" id="Coils"/>
    </source>
</evidence>
<dbReference type="GO" id="GO:0048471">
    <property type="term" value="C:perinuclear region of cytoplasm"/>
    <property type="evidence" value="ECO:0007669"/>
    <property type="project" value="TreeGrafter"/>
</dbReference>
<feature type="transmembrane region" description="Helical" evidence="6">
    <location>
        <begin position="351"/>
        <end position="370"/>
    </location>
</feature>
<feature type="compositionally biased region" description="Polar residues" evidence="5">
    <location>
        <begin position="836"/>
        <end position="847"/>
    </location>
</feature>
<keyword evidence="6" id="KW-1133">Transmembrane helix</keyword>
<reference evidence="7 8" key="1">
    <citation type="submission" date="2019-03" db="EMBL/GenBank/DDBJ databases">
        <title>Single cell metagenomics reveals metabolic interactions within the superorganism composed of flagellate Streblomastix strix and complex community of Bacteroidetes bacteria on its surface.</title>
        <authorList>
            <person name="Treitli S.C."/>
            <person name="Kolisko M."/>
            <person name="Husnik F."/>
            <person name="Keeling P."/>
            <person name="Hampl V."/>
        </authorList>
    </citation>
    <scope>NUCLEOTIDE SEQUENCE [LARGE SCALE GENOMIC DNA]</scope>
    <source>
        <strain evidence="7">ST1C</strain>
    </source>
</reference>
<feature type="compositionally biased region" description="Polar residues" evidence="5">
    <location>
        <begin position="857"/>
        <end position="902"/>
    </location>
</feature>
<evidence type="ECO:0000313" key="7">
    <source>
        <dbReference type="EMBL" id="KAA6386024.1"/>
    </source>
</evidence>
<dbReference type="AlphaFoldDB" id="A0A5J4VTM6"/>
<dbReference type="Gene3D" id="3.80.10.10">
    <property type="entry name" value="Ribonuclease Inhibitor"/>
    <property type="match status" value="3"/>
</dbReference>
<feature type="transmembrane region" description="Helical" evidence="6">
    <location>
        <begin position="431"/>
        <end position="452"/>
    </location>
</feature>
<dbReference type="InterPro" id="IPR027038">
    <property type="entry name" value="RanGap"/>
</dbReference>
<feature type="transmembrane region" description="Helical" evidence="6">
    <location>
        <begin position="459"/>
        <end position="478"/>
    </location>
</feature>
<sequence>MLLSKGTLTVQSLKSVDSVAVTMSTNKEIIQLAYSRDLTGELLPINPEIMRKLCEGFSKSSTARQFSIRSLHLNQEDVQQMEMLFAAPNLQTLILQDCTMNDDCWVALAAIILQSGHKQLRYLDLSGNVIGTHSSHIPRKQYDSTPGTKMLARLMVDKRVTLSTLNVSRNPLGNFGVHCLSQVLPHSSLREIDLSEVNLTPTGCACFIRVLRFSPSIVSLDLSHSIIGHQTYQQLIETLPKVEIQYLNLKDTHLDDLSLVQLGDALKANTTLVELDISSNPFCKESAQLFCSFLNQNETLQKITVTNSSIASIEVFVNAAVAAKAGKGDIPIREIDCLENDSLSFISPAKYITKFGIILSGVAFLLWSMGMEMFDNIMDILSVNDMISGGLVWEGIIFAIFIVASGNWDELMSDNEERDMIHLDTQEEMEILRAIVEATPSMIIDGFVLFVLKEETGIVVYLSFAGCVASLSWAISGYLSEIEEVEDLPIDEDIEEGIFVHIKFWLYVVLPLALNTFRICLVAGADIVNVVLMLLFEFFFWVVFYLVTQQPINRQYLVLVKQAFSLAPLTLLTNSETIFCSLKGRTDFFRYSRFLPRAVYVTTDLIMYGFQCFILIFHLIIEQQNMNLLIVFIVLLILFLNLCMILIRIVLEKNGASDALQSTKEMVKMAKEKEKKLQLLRDEIEDDIDDQDETLDLANRGAEIEMQQVPPKLIPITQPQDETQNRSLGSGGPSGYGEFWAGRPKSGNQPPQQPTSQAVIIKPVGSLKTTPSQSNIGLQSPPTQTLSPSGTQTSFMKPAPKAPSGGPSTMVPSSTLVQLPTSPQFTRQPTVPAFQRQPTSPGSQQGRSAVVLVPSAGQGNSQRSPYPSPSSGGIQRQGSQVAQPTSATRSGGFQPYSPSSGNLPPVTSPQIGGQQSPK</sequence>
<dbReference type="EMBL" id="SNRW01004993">
    <property type="protein sequence ID" value="KAA6386024.1"/>
    <property type="molecule type" value="Genomic_DNA"/>
</dbReference>
<evidence type="ECO:0000256" key="5">
    <source>
        <dbReference type="SAM" id="MobiDB-lite"/>
    </source>
</evidence>
<feature type="transmembrane region" description="Helical" evidence="6">
    <location>
        <begin position="598"/>
        <end position="621"/>
    </location>
</feature>
<accession>A0A5J4VTM6</accession>
<feature type="region of interest" description="Disordered" evidence="5">
    <location>
        <begin position="717"/>
        <end position="918"/>
    </location>
</feature>
<evidence type="ECO:0000256" key="2">
    <source>
        <dbReference type="ARBA" id="ARBA00022614"/>
    </source>
</evidence>
<dbReference type="GO" id="GO:0005096">
    <property type="term" value="F:GTPase activator activity"/>
    <property type="evidence" value="ECO:0007669"/>
    <property type="project" value="UniProtKB-KW"/>
</dbReference>
<protein>
    <submittedName>
        <fullName evidence="7">Uncharacterized protein</fullName>
    </submittedName>
</protein>
<feature type="transmembrane region" description="Helical" evidence="6">
    <location>
        <begin position="498"/>
        <end position="515"/>
    </location>
</feature>
<dbReference type="PANTHER" id="PTHR24113:SF12">
    <property type="entry name" value="RAN GTPASE-ACTIVATING PROTEIN 1"/>
    <property type="match status" value="1"/>
</dbReference>
<feature type="compositionally biased region" description="Polar residues" evidence="5">
    <location>
        <begin position="806"/>
        <end position="829"/>
    </location>
</feature>
<dbReference type="GO" id="GO:0006913">
    <property type="term" value="P:nucleocytoplasmic transport"/>
    <property type="evidence" value="ECO:0007669"/>
    <property type="project" value="TreeGrafter"/>
</dbReference>
<evidence type="ECO:0000313" key="8">
    <source>
        <dbReference type="Proteomes" id="UP000324800"/>
    </source>
</evidence>
<keyword evidence="6" id="KW-0812">Transmembrane</keyword>
<dbReference type="GO" id="GO:0005634">
    <property type="term" value="C:nucleus"/>
    <property type="evidence" value="ECO:0007669"/>
    <property type="project" value="TreeGrafter"/>
</dbReference>
<feature type="compositionally biased region" description="Polar residues" evidence="5">
    <location>
        <begin position="746"/>
        <end position="758"/>
    </location>
</feature>
<evidence type="ECO:0000256" key="1">
    <source>
        <dbReference type="ARBA" id="ARBA00022468"/>
    </source>
</evidence>
<feature type="transmembrane region" description="Helical" evidence="6">
    <location>
        <begin position="527"/>
        <end position="547"/>
    </location>
</feature>
<keyword evidence="1" id="KW-0343">GTPase activation</keyword>
<gene>
    <name evidence="7" type="ORF">EZS28_018450</name>
</gene>
<keyword evidence="3" id="KW-0677">Repeat</keyword>
<dbReference type="Proteomes" id="UP000324800">
    <property type="component" value="Unassembled WGS sequence"/>
</dbReference>
<feature type="transmembrane region" description="Helical" evidence="6">
    <location>
        <begin position="391"/>
        <end position="408"/>
    </location>
</feature>
<dbReference type="GO" id="GO:0031267">
    <property type="term" value="F:small GTPase binding"/>
    <property type="evidence" value="ECO:0007669"/>
    <property type="project" value="TreeGrafter"/>
</dbReference>
<keyword evidence="4" id="KW-0175">Coiled coil</keyword>
<proteinExistence type="predicted"/>
<evidence type="ECO:0000256" key="6">
    <source>
        <dbReference type="SAM" id="Phobius"/>
    </source>
</evidence>
<dbReference type="Pfam" id="PF13516">
    <property type="entry name" value="LRR_6"/>
    <property type="match status" value="1"/>
</dbReference>
<dbReference type="OrthoDB" id="120976at2759"/>
<dbReference type="InterPro" id="IPR001611">
    <property type="entry name" value="Leu-rich_rpt"/>
</dbReference>
<dbReference type="GO" id="GO:0005829">
    <property type="term" value="C:cytosol"/>
    <property type="evidence" value="ECO:0007669"/>
    <property type="project" value="TreeGrafter"/>
</dbReference>
<feature type="coiled-coil region" evidence="4">
    <location>
        <begin position="663"/>
        <end position="690"/>
    </location>
</feature>
<dbReference type="PANTHER" id="PTHR24113">
    <property type="entry name" value="RAN GTPASE-ACTIVATING PROTEIN 1"/>
    <property type="match status" value="1"/>
</dbReference>
<keyword evidence="6" id="KW-0472">Membrane</keyword>
<dbReference type="SMART" id="SM00368">
    <property type="entry name" value="LRR_RI"/>
    <property type="match status" value="5"/>
</dbReference>
<feature type="compositionally biased region" description="Polar residues" evidence="5">
    <location>
        <begin position="908"/>
        <end position="918"/>
    </location>
</feature>
<name>A0A5J4VTM6_9EUKA</name>
<comment type="caution">
    <text evidence="7">The sequence shown here is derived from an EMBL/GenBank/DDBJ whole genome shotgun (WGS) entry which is preliminary data.</text>
</comment>